<dbReference type="GO" id="GO:0003677">
    <property type="term" value="F:DNA binding"/>
    <property type="evidence" value="ECO:0007669"/>
    <property type="project" value="UniProtKB-KW"/>
</dbReference>
<dbReference type="PROSITE" id="PS51217">
    <property type="entry name" value="UVRD_HELICASE_CTER"/>
    <property type="match status" value="1"/>
</dbReference>
<dbReference type="GO" id="GO:0004527">
    <property type="term" value="F:exonuclease activity"/>
    <property type="evidence" value="ECO:0007669"/>
    <property type="project" value="UniProtKB-KW"/>
</dbReference>
<dbReference type="InterPro" id="IPR014016">
    <property type="entry name" value="UvrD-like_ATP-bd"/>
</dbReference>
<evidence type="ECO:0000256" key="12">
    <source>
        <dbReference type="ARBA" id="ARBA00034808"/>
    </source>
</evidence>
<dbReference type="Pfam" id="PF12705">
    <property type="entry name" value="PDDEXK_1"/>
    <property type="match status" value="1"/>
</dbReference>
<feature type="domain" description="UvrD-like helicase ATP-binding" evidence="17">
    <location>
        <begin position="55"/>
        <end position="504"/>
    </location>
</feature>
<dbReference type="InterPro" id="IPR000212">
    <property type="entry name" value="DNA_helicase_UvrD/REP"/>
</dbReference>
<evidence type="ECO:0000256" key="15">
    <source>
        <dbReference type="PROSITE-ProRule" id="PRU00560"/>
    </source>
</evidence>
<organism evidence="19 20">
    <name type="scientific">Archangium gephyra</name>
    <dbReference type="NCBI Taxonomy" id="48"/>
    <lineage>
        <taxon>Bacteria</taxon>
        <taxon>Pseudomonadati</taxon>
        <taxon>Myxococcota</taxon>
        <taxon>Myxococcia</taxon>
        <taxon>Myxococcales</taxon>
        <taxon>Cystobacterineae</taxon>
        <taxon>Archangiaceae</taxon>
        <taxon>Archangium</taxon>
    </lineage>
</organism>
<reference evidence="19 20" key="1">
    <citation type="submission" date="2017-08" db="EMBL/GenBank/DDBJ databases">
        <title>Infants hospitalized years apart are colonized by the same room-sourced microbial strains.</title>
        <authorList>
            <person name="Brooks B."/>
            <person name="Olm M.R."/>
            <person name="Firek B.A."/>
            <person name="Baker R."/>
            <person name="Thomas B.C."/>
            <person name="Morowitz M.J."/>
            <person name="Banfield J.F."/>
        </authorList>
    </citation>
    <scope>NUCLEOTIDE SEQUENCE [LARGE SCALE GENOMIC DNA]</scope>
    <source>
        <strain evidence="19">S2_003_000_R2_14</strain>
    </source>
</reference>
<dbReference type="InterPro" id="IPR014017">
    <property type="entry name" value="DNA_helicase_UvrD-like_C"/>
</dbReference>
<dbReference type="PROSITE" id="PS51198">
    <property type="entry name" value="UVRD_HELICASE_ATP_BIND"/>
    <property type="match status" value="1"/>
</dbReference>
<dbReference type="PANTHER" id="PTHR11070">
    <property type="entry name" value="UVRD / RECB / PCRA DNA HELICASE FAMILY MEMBER"/>
    <property type="match status" value="1"/>
</dbReference>
<keyword evidence="2 15" id="KW-0547">Nucleotide-binding</keyword>
<sequence>MPDLAAQAARGHAVKKKRPATEGQLDLFGAATPAPSAEVVPLFAPRPEPLPEPEPSSGDLPIEVAVRLERNVAVLAGAGAGKTYNLVTMCLHLLSGARTRGAIEAKQLGLLTFTEKAADEMRSRLRQRLDVLADGGGDERELRASFEAMGQEMPDAKKWRALRDELGSATIGTFHSLCVQLLRRAPPGSQVSPNFELLDEREASALLRDLVERAVLKRVEAGGAFRDLVADMGFERLVQGIGPVAARIREEGVDPALVRVPDPAALRTQFDAALSALKMQARTTMPRPGKQQEALRAFQNALARVTFENFETVLTELRVAVWGQRQPLDALRDAVSPTGPGQNISQLYTACLLAPHEAELRELLVEITKAHEEALNSRGVLDFTGLLVATRNLLRDDLEARRAAQKRFGALLVDEFQDTNRLQLEIVLLLAEDGAVEVSTAFEDRHEEIVALPQKRGFLAVVGDRKQSIYEFRGADVSVFEVMAQAIERNGGARAYLQHSRRSTPALLERFNAGFAHVMGANAYGSSPADFEVVYQPEHDDLQAVRETSAEGAAIVELTDATLPAKYDVMQFREHDAEAVARAIVHGLGGAWKVTGGQVALLFQRFTQLEVYRQALVRHGVRHRVVRGRGFYGAQEVIDLASFLTLLKDADDALALSVVLRSPLVGLNDTDWVWLARPRNGDRWRLDARSVLTGVLDEEGLSSGAVAALRRLRERFAELRAGVDRLGLRALLRVVIDAFDYRVSLAASPFGEQALANLDKLLLLATSRERQGVGVAAFARELLDLADEAPREAEGEVVDELDLEAVTLCTVHQAKGLEWPVVVLPDLLPTPRADTSAVRFDRAFGLAIVRPSRGDEELKSFSATTITGQLNRRARAEHLRLLYVAMTRARDRVVLGLRPARPPQKSWASDVEAFFELRVSDGVRAPLETSTLTSARVTTIAPELRSDVRQLIENVRAPRPLTTRELLVPVTQLQDFVSCPRLFHLAHQVGLVEPRLPVSELEALPEGRSTREKGTAAHRLLELTPLEAVGTPRLRSELEAIRHAEGLDGYDVLELVETFWNTPFAREFAASPLRVHRELPFALRLGGAPDLVLRGQIDLVVERDDELLVIDYKTSLKQEDPLLPHRLQLHCYALAAARFFGDNRPIRVGVVFLRDASLAPVFSDPVDLRALARPLLLATSQLAEAQRDVRWPGRPRDVCVSLGCGHIGRCHP</sequence>
<dbReference type="GO" id="GO:0043138">
    <property type="term" value="F:3'-5' DNA helicase activity"/>
    <property type="evidence" value="ECO:0007669"/>
    <property type="project" value="UniProtKB-EC"/>
</dbReference>
<keyword evidence="3" id="KW-0227">DNA damage</keyword>
<dbReference type="InterPro" id="IPR038726">
    <property type="entry name" value="PDDEXK_AddAB-type"/>
</dbReference>
<dbReference type="SUPFAM" id="SSF52980">
    <property type="entry name" value="Restriction endonuclease-like"/>
    <property type="match status" value="1"/>
</dbReference>
<keyword evidence="6" id="KW-0269">Exonuclease</keyword>
<keyword evidence="4 15" id="KW-0378">Hydrolase</keyword>
<evidence type="ECO:0000256" key="5">
    <source>
        <dbReference type="ARBA" id="ARBA00022806"/>
    </source>
</evidence>
<proteinExistence type="predicted"/>
<evidence type="ECO:0000256" key="10">
    <source>
        <dbReference type="ARBA" id="ARBA00023235"/>
    </source>
</evidence>
<evidence type="ECO:0000313" key="19">
    <source>
        <dbReference type="EMBL" id="PZR08912.1"/>
    </source>
</evidence>
<dbReference type="PANTHER" id="PTHR11070:SF2">
    <property type="entry name" value="ATP-DEPENDENT DNA HELICASE SRS2"/>
    <property type="match status" value="1"/>
</dbReference>
<evidence type="ECO:0000259" key="17">
    <source>
        <dbReference type="PROSITE" id="PS51198"/>
    </source>
</evidence>
<evidence type="ECO:0000256" key="6">
    <source>
        <dbReference type="ARBA" id="ARBA00022839"/>
    </source>
</evidence>
<keyword evidence="8" id="KW-0238">DNA-binding</keyword>
<keyword evidence="10" id="KW-0413">Isomerase</keyword>
<evidence type="ECO:0000259" key="18">
    <source>
        <dbReference type="PROSITE" id="PS51217"/>
    </source>
</evidence>
<evidence type="ECO:0000256" key="14">
    <source>
        <dbReference type="ARBA" id="ARBA00048988"/>
    </source>
</evidence>
<evidence type="ECO:0000256" key="1">
    <source>
        <dbReference type="ARBA" id="ARBA00022722"/>
    </source>
</evidence>
<feature type="region of interest" description="Disordered" evidence="16">
    <location>
        <begin position="1"/>
        <end position="22"/>
    </location>
</feature>
<keyword evidence="5 15" id="KW-0347">Helicase</keyword>
<evidence type="ECO:0000256" key="2">
    <source>
        <dbReference type="ARBA" id="ARBA00022741"/>
    </source>
</evidence>
<feature type="binding site" evidence="15">
    <location>
        <begin position="76"/>
        <end position="83"/>
    </location>
    <ligand>
        <name>ATP</name>
        <dbReference type="ChEBI" id="CHEBI:30616"/>
    </ligand>
</feature>
<dbReference type="Gene3D" id="3.40.50.300">
    <property type="entry name" value="P-loop containing nucleotide triphosphate hydrolases"/>
    <property type="match status" value="3"/>
</dbReference>
<feature type="domain" description="UvrD-like helicase C-terminal" evidence="18">
    <location>
        <begin position="524"/>
        <end position="816"/>
    </location>
</feature>
<evidence type="ECO:0000256" key="8">
    <source>
        <dbReference type="ARBA" id="ARBA00023125"/>
    </source>
</evidence>
<evidence type="ECO:0000256" key="9">
    <source>
        <dbReference type="ARBA" id="ARBA00023204"/>
    </source>
</evidence>
<evidence type="ECO:0000256" key="4">
    <source>
        <dbReference type="ARBA" id="ARBA00022801"/>
    </source>
</evidence>
<evidence type="ECO:0000256" key="11">
    <source>
        <dbReference type="ARBA" id="ARBA00034617"/>
    </source>
</evidence>
<evidence type="ECO:0000256" key="3">
    <source>
        <dbReference type="ARBA" id="ARBA00022763"/>
    </source>
</evidence>
<dbReference type="InterPro" id="IPR011335">
    <property type="entry name" value="Restrct_endonuc-II-like"/>
</dbReference>
<keyword evidence="7 15" id="KW-0067">ATP-binding</keyword>
<dbReference type="InterPro" id="IPR011604">
    <property type="entry name" value="PDDEXK-like_dom_sf"/>
</dbReference>
<dbReference type="AlphaFoldDB" id="A0A2W5T1G5"/>
<evidence type="ECO:0000256" key="13">
    <source>
        <dbReference type="ARBA" id="ARBA00034923"/>
    </source>
</evidence>
<keyword evidence="1" id="KW-0540">Nuclease</keyword>
<dbReference type="GO" id="GO:0005524">
    <property type="term" value="F:ATP binding"/>
    <property type="evidence" value="ECO:0007669"/>
    <property type="project" value="UniProtKB-UniRule"/>
</dbReference>
<comment type="catalytic activity">
    <reaction evidence="11">
        <text>Couples ATP hydrolysis with the unwinding of duplex DNA by translocating in the 3'-5' direction.</text>
        <dbReference type="EC" id="5.6.2.4"/>
    </reaction>
</comment>
<comment type="caution">
    <text evidence="19">The sequence shown here is derived from an EMBL/GenBank/DDBJ whole genome shotgun (WGS) entry which is preliminary data.</text>
</comment>
<dbReference type="SUPFAM" id="SSF52540">
    <property type="entry name" value="P-loop containing nucleoside triphosphate hydrolases"/>
    <property type="match status" value="1"/>
</dbReference>
<evidence type="ECO:0000256" key="7">
    <source>
        <dbReference type="ARBA" id="ARBA00022840"/>
    </source>
</evidence>
<dbReference type="Gene3D" id="1.10.486.10">
    <property type="entry name" value="PCRA, domain 4"/>
    <property type="match status" value="1"/>
</dbReference>
<gene>
    <name evidence="19" type="ORF">DI536_23780</name>
</gene>
<keyword evidence="9" id="KW-0234">DNA repair</keyword>
<dbReference type="Proteomes" id="UP000249061">
    <property type="component" value="Unassembled WGS sequence"/>
</dbReference>
<dbReference type="InterPro" id="IPR027417">
    <property type="entry name" value="P-loop_NTPase"/>
</dbReference>
<dbReference type="Gene3D" id="3.90.320.10">
    <property type="match status" value="1"/>
</dbReference>
<protein>
    <recommendedName>
        <fullName evidence="12">DNA 3'-5' helicase</fullName>
        <ecNumber evidence="12">5.6.2.4</ecNumber>
    </recommendedName>
    <alternativeName>
        <fullName evidence="13">DNA 3'-5' helicase II</fullName>
    </alternativeName>
</protein>
<accession>A0A2W5T1G5</accession>
<dbReference type="Pfam" id="PF13361">
    <property type="entry name" value="UvrD_C"/>
    <property type="match status" value="1"/>
</dbReference>
<dbReference type="GO" id="GO:0000725">
    <property type="term" value="P:recombinational repair"/>
    <property type="evidence" value="ECO:0007669"/>
    <property type="project" value="TreeGrafter"/>
</dbReference>
<dbReference type="EMBL" id="QFQP01000023">
    <property type="protein sequence ID" value="PZR08912.1"/>
    <property type="molecule type" value="Genomic_DNA"/>
</dbReference>
<evidence type="ECO:0000256" key="16">
    <source>
        <dbReference type="SAM" id="MobiDB-lite"/>
    </source>
</evidence>
<name>A0A2W5T1G5_9BACT</name>
<dbReference type="EC" id="5.6.2.4" evidence="12"/>
<dbReference type="Pfam" id="PF00580">
    <property type="entry name" value="UvrD-helicase"/>
    <property type="match status" value="1"/>
</dbReference>
<comment type="catalytic activity">
    <reaction evidence="14">
        <text>ATP + H2O = ADP + phosphate + H(+)</text>
        <dbReference type="Rhea" id="RHEA:13065"/>
        <dbReference type="ChEBI" id="CHEBI:15377"/>
        <dbReference type="ChEBI" id="CHEBI:15378"/>
        <dbReference type="ChEBI" id="CHEBI:30616"/>
        <dbReference type="ChEBI" id="CHEBI:43474"/>
        <dbReference type="ChEBI" id="CHEBI:456216"/>
        <dbReference type="EC" id="5.6.2.4"/>
    </reaction>
</comment>
<evidence type="ECO:0000313" key="20">
    <source>
        <dbReference type="Proteomes" id="UP000249061"/>
    </source>
</evidence>